<dbReference type="RefSeq" id="WP_073079964.1">
    <property type="nucleotide sequence ID" value="NZ_FRBL01000003.1"/>
</dbReference>
<proteinExistence type="predicted"/>
<dbReference type="OrthoDB" id="641332at2"/>
<name>A0A1M7ACS0_9BACT</name>
<evidence type="ECO:0000313" key="2">
    <source>
        <dbReference type="Proteomes" id="UP000184420"/>
    </source>
</evidence>
<organism evidence="1 2">
    <name type="scientific">Chitinophaga jiangningensis</name>
    <dbReference type="NCBI Taxonomy" id="1419482"/>
    <lineage>
        <taxon>Bacteria</taxon>
        <taxon>Pseudomonadati</taxon>
        <taxon>Bacteroidota</taxon>
        <taxon>Chitinophagia</taxon>
        <taxon>Chitinophagales</taxon>
        <taxon>Chitinophagaceae</taxon>
        <taxon>Chitinophaga</taxon>
    </lineage>
</organism>
<sequence>MKKYLIGAACILGIFSACEKEVAPVDGNYATVTLNGGEKAVTGDLAVNPGDSITFDFTINTQRVMKYVGIQKNPVNQTGFVVRDTLKAQQTSYSALKKIMVDTINGTYLYRIVAHDSVGTYIGSKDITITVNPDFYYYTVRMLRVPDTTAKTNTCYMAATTGEVFSYTTGAANSAKIDFGLMYDTTGTASASTTDDLKFCLYALSAPQGQIPFYDLTSWTKNNTIMKKATSPAFNKLLSGGDLRAAAKTNLASGTSNKITQLASGNLVFFKTASGKTGCLSVNYANGSSPAISSYINVDVKIER</sequence>
<protein>
    <submittedName>
        <fullName evidence="1">Uncharacterized protein</fullName>
    </submittedName>
</protein>
<dbReference type="Proteomes" id="UP000184420">
    <property type="component" value="Unassembled WGS sequence"/>
</dbReference>
<accession>A0A1M7ACS0</accession>
<reference evidence="1 2" key="1">
    <citation type="submission" date="2016-11" db="EMBL/GenBank/DDBJ databases">
        <authorList>
            <person name="Jaros S."/>
            <person name="Januszkiewicz K."/>
            <person name="Wedrychowicz H."/>
        </authorList>
    </citation>
    <scope>NUCLEOTIDE SEQUENCE [LARGE SCALE GENOMIC DNA]</scope>
    <source>
        <strain evidence="1 2">DSM 27406</strain>
    </source>
</reference>
<dbReference type="STRING" id="1419482.SAMN05444266_103227"/>
<gene>
    <name evidence="1" type="ORF">SAMN05444266_103227</name>
</gene>
<evidence type="ECO:0000313" key="1">
    <source>
        <dbReference type="EMBL" id="SHL40490.1"/>
    </source>
</evidence>
<dbReference type="PROSITE" id="PS51257">
    <property type="entry name" value="PROKAR_LIPOPROTEIN"/>
    <property type="match status" value="1"/>
</dbReference>
<keyword evidence="2" id="KW-1185">Reference proteome</keyword>
<dbReference type="EMBL" id="FRBL01000003">
    <property type="protein sequence ID" value="SHL40490.1"/>
    <property type="molecule type" value="Genomic_DNA"/>
</dbReference>
<dbReference type="AlphaFoldDB" id="A0A1M7ACS0"/>